<gene>
    <name evidence="1" type="ORF">R3P38DRAFT_2765318</name>
</gene>
<proteinExistence type="predicted"/>
<comment type="caution">
    <text evidence="1">The sequence shown here is derived from an EMBL/GenBank/DDBJ whole genome shotgun (WGS) entry which is preliminary data.</text>
</comment>
<accession>A0AAW0D5Z2</accession>
<dbReference type="EMBL" id="JAWWNJ010000010">
    <property type="protein sequence ID" value="KAK7046501.1"/>
    <property type="molecule type" value="Genomic_DNA"/>
</dbReference>
<evidence type="ECO:0000313" key="1">
    <source>
        <dbReference type="EMBL" id="KAK7046501.1"/>
    </source>
</evidence>
<organism evidence="1 2">
    <name type="scientific">Favolaschia claudopus</name>
    <dbReference type="NCBI Taxonomy" id="2862362"/>
    <lineage>
        <taxon>Eukaryota</taxon>
        <taxon>Fungi</taxon>
        <taxon>Dikarya</taxon>
        <taxon>Basidiomycota</taxon>
        <taxon>Agaricomycotina</taxon>
        <taxon>Agaricomycetes</taxon>
        <taxon>Agaricomycetidae</taxon>
        <taxon>Agaricales</taxon>
        <taxon>Marasmiineae</taxon>
        <taxon>Mycenaceae</taxon>
        <taxon>Favolaschia</taxon>
    </lineage>
</organism>
<protein>
    <submittedName>
        <fullName evidence="1">Uncharacterized protein</fullName>
    </submittedName>
</protein>
<sequence>MSTRGLAAVNGVICERSRWICGCSAIAGQGIYTRSIFSLPFRSSTSFAHSLSRYLTSTLYDAFQLVYHNWLEPRSGPLFGHISTYCLLHSSSPKWYASILPHSARFGGSNTLDLDVLFEGESVTD</sequence>
<evidence type="ECO:0000313" key="2">
    <source>
        <dbReference type="Proteomes" id="UP001362999"/>
    </source>
</evidence>
<keyword evidence="2" id="KW-1185">Reference proteome</keyword>
<dbReference type="AlphaFoldDB" id="A0AAW0D5Z2"/>
<reference evidence="1 2" key="1">
    <citation type="journal article" date="2024" name="J Genomics">
        <title>Draft genome sequencing and assembly of Favolaschia claudopus CIRM-BRFM 2984 isolated from oak limbs.</title>
        <authorList>
            <person name="Navarro D."/>
            <person name="Drula E."/>
            <person name="Chaduli D."/>
            <person name="Cazenave R."/>
            <person name="Ahrendt S."/>
            <person name="Wang J."/>
            <person name="Lipzen A."/>
            <person name="Daum C."/>
            <person name="Barry K."/>
            <person name="Grigoriev I.V."/>
            <person name="Favel A."/>
            <person name="Rosso M.N."/>
            <person name="Martin F."/>
        </authorList>
    </citation>
    <scope>NUCLEOTIDE SEQUENCE [LARGE SCALE GENOMIC DNA]</scope>
    <source>
        <strain evidence="1 2">CIRM-BRFM 2984</strain>
    </source>
</reference>
<name>A0AAW0D5Z2_9AGAR</name>
<dbReference type="Proteomes" id="UP001362999">
    <property type="component" value="Unassembled WGS sequence"/>
</dbReference>